<gene>
    <name evidence="2" type="ORF">Acr_24g0016100</name>
</gene>
<organism evidence="2 3">
    <name type="scientific">Actinidia rufa</name>
    <dbReference type="NCBI Taxonomy" id="165716"/>
    <lineage>
        <taxon>Eukaryota</taxon>
        <taxon>Viridiplantae</taxon>
        <taxon>Streptophyta</taxon>
        <taxon>Embryophyta</taxon>
        <taxon>Tracheophyta</taxon>
        <taxon>Spermatophyta</taxon>
        <taxon>Magnoliopsida</taxon>
        <taxon>eudicotyledons</taxon>
        <taxon>Gunneridae</taxon>
        <taxon>Pentapetalae</taxon>
        <taxon>asterids</taxon>
        <taxon>Ericales</taxon>
        <taxon>Actinidiaceae</taxon>
        <taxon>Actinidia</taxon>
    </lineage>
</organism>
<evidence type="ECO:0000313" key="3">
    <source>
        <dbReference type="Proteomes" id="UP000585474"/>
    </source>
</evidence>
<feature type="region of interest" description="Disordered" evidence="1">
    <location>
        <begin position="1"/>
        <end position="48"/>
    </location>
</feature>
<dbReference type="EMBL" id="BJWL01000024">
    <property type="protein sequence ID" value="GFZ15420.1"/>
    <property type="molecule type" value="Genomic_DNA"/>
</dbReference>
<keyword evidence="3" id="KW-1185">Reference proteome</keyword>
<reference evidence="2 3" key="1">
    <citation type="submission" date="2019-07" db="EMBL/GenBank/DDBJ databases">
        <title>De Novo Assembly of kiwifruit Actinidia rufa.</title>
        <authorList>
            <person name="Sugita-Konishi S."/>
            <person name="Sato K."/>
            <person name="Mori E."/>
            <person name="Abe Y."/>
            <person name="Kisaki G."/>
            <person name="Hamano K."/>
            <person name="Suezawa K."/>
            <person name="Otani M."/>
            <person name="Fukuda T."/>
            <person name="Manabe T."/>
            <person name="Gomi K."/>
            <person name="Tabuchi M."/>
            <person name="Akimitsu K."/>
            <person name="Kataoka I."/>
        </authorList>
    </citation>
    <scope>NUCLEOTIDE SEQUENCE [LARGE SCALE GENOMIC DNA]</scope>
    <source>
        <strain evidence="3">cv. Fuchu</strain>
    </source>
</reference>
<evidence type="ECO:0000313" key="2">
    <source>
        <dbReference type="EMBL" id="GFZ15420.1"/>
    </source>
</evidence>
<dbReference type="AlphaFoldDB" id="A0A7J0GX47"/>
<name>A0A7J0GX47_9ERIC</name>
<sequence>MKHQTKELNARWLQSAHKAPTVSLDGESSVVGSSKAGEKNSKVGAQGDGTAGTAGAALLANVPDNLLDEVGADSLLGKEGMAL</sequence>
<evidence type="ECO:0000256" key="1">
    <source>
        <dbReference type="SAM" id="MobiDB-lite"/>
    </source>
</evidence>
<accession>A0A7J0GX47</accession>
<protein>
    <submittedName>
        <fullName evidence="2">Uncharacterized protein</fullName>
    </submittedName>
</protein>
<proteinExistence type="predicted"/>
<dbReference type="Proteomes" id="UP000585474">
    <property type="component" value="Unassembled WGS sequence"/>
</dbReference>
<comment type="caution">
    <text evidence="2">The sequence shown here is derived from an EMBL/GenBank/DDBJ whole genome shotgun (WGS) entry which is preliminary data.</text>
</comment>